<proteinExistence type="predicted"/>
<dbReference type="RefSeq" id="WP_068035357.1">
    <property type="nucleotide sequence ID" value="NZ_JAAXOO010000001.1"/>
</dbReference>
<evidence type="ECO:0000313" key="2">
    <source>
        <dbReference type="EMBL" id="NKY31792.1"/>
    </source>
</evidence>
<accession>A0A846X785</accession>
<protein>
    <recommendedName>
        <fullName evidence="4">Lipoprotein</fullName>
    </recommendedName>
</protein>
<name>A0A846X785_9NOCA</name>
<dbReference type="AlphaFoldDB" id="A0A846X785"/>
<dbReference type="EMBL" id="JAAXOO010000001">
    <property type="protein sequence ID" value="NKY31792.1"/>
    <property type="molecule type" value="Genomic_DNA"/>
</dbReference>
<evidence type="ECO:0008006" key="4">
    <source>
        <dbReference type="Google" id="ProtNLM"/>
    </source>
</evidence>
<sequence>MYVRRLFAVAGFVATLSLGVSACTATGAGATSQCDVQGCTVTFDRGVDAKISVLGVDAELAAVEGNVVTLKVAGQEVTVPMGSTESAQGLDLSVREITQETVVVQLSTGL</sequence>
<dbReference type="Proteomes" id="UP000565715">
    <property type="component" value="Unassembled WGS sequence"/>
</dbReference>
<reference evidence="2 3" key="1">
    <citation type="submission" date="2020-04" db="EMBL/GenBank/DDBJ databases">
        <title>MicrobeNet Type strains.</title>
        <authorList>
            <person name="Nicholson A.C."/>
        </authorList>
    </citation>
    <scope>NUCLEOTIDE SEQUENCE [LARGE SCALE GENOMIC DNA]</scope>
    <source>
        <strain evidence="2 3">DSM 45078</strain>
    </source>
</reference>
<keyword evidence="1" id="KW-0732">Signal</keyword>
<organism evidence="2 3">
    <name type="scientific">Nocardia speluncae</name>
    <dbReference type="NCBI Taxonomy" id="419477"/>
    <lineage>
        <taxon>Bacteria</taxon>
        <taxon>Bacillati</taxon>
        <taxon>Actinomycetota</taxon>
        <taxon>Actinomycetes</taxon>
        <taxon>Mycobacteriales</taxon>
        <taxon>Nocardiaceae</taxon>
        <taxon>Nocardia</taxon>
    </lineage>
</organism>
<evidence type="ECO:0000256" key="1">
    <source>
        <dbReference type="SAM" id="SignalP"/>
    </source>
</evidence>
<gene>
    <name evidence="2" type="ORF">HGA13_01700</name>
</gene>
<keyword evidence="3" id="KW-1185">Reference proteome</keyword>
<feature type="chain" id="PRO_5039151529" description="Lipoprotein" evidence="1">
    <location>
        <begin position="23"/>
        <end position="110"/>
    </location>
</feature>
<dbReference type="PROSITE" id="PS51257">
    <property type="entry name" value="PROKAR_LIPOPROTEIN"/>
    <property type="match status" value="1"/>
</dbReference>
<evidence type="ECO:0000313" key="3">
    <source>
        <dbReference type="Proteomes" id="UP000565715"/>
    </source>
</evidence>
<feature type="signal peptide" evidence="1">
    <location>
        <begin position="1"/>
        <end position="22"/>
    </location>
</feature>
<comment type="caution">
    <text evidence="2">The sequence shown here is derived from an EMBL/GenBank/DDBJ whole genome shotgun (WGS) entry which is preliminary data.</text>
</comment>